<feature type="region of interest" description="Disordered" evidence="1">
    <location>
        <begin position="1"/>
        <end position="29"/>
    </location>
</feature>
<dbReference type="InterPro" id="IPR036047">
    <property type="entry name" value="F-box-like_dom_sf"/>
</dbReference>
<proteinExistence type="predicted"/>
<organism evidence="3 4">
    <name type="scientific">Cymbomonas tetramitiformis</name>
    <dbReference type="NCBI Taxonomy" id="36881"/>
    <lineage>
        <taxon>Eukaryota</taxon>
        <taxon>Viridiplantae</taxon>
        <taxon>Chlorophyta</taxon>
        <taxon>Pyramimonadophyceae</taxon>
        <taxon>Pyramimonadales</taxon>
        <taxon>Pyramimonadaceae</taxon>
        <taxon>Cymbomonas</taxon>
    </lineage>
</organism>
<feature type="domain" description="F-box" evidence="2">
    <location>
        <begin position="141"/>
        <end position="178"/>
    </location>
</feature>
<evidence type="ECO:0000259" key="2">
    <source>
        <dbReference type="Pfam" id="PF12937"/>
    </source>
</evidence>
<evidence type="ECO:0000313" key="4">
    <source>
        <dbReference type="Proteomes" id="UP001190700"/>
    </source>
</evidence>
<comment type="caution">
    <text evidence="3">The sequence shown here is derived from an EMBL/GenBank/DDBJ whole genome shotgun (WGS) entry which is preliminary data.</text>
</comment>
<evidence type="ECO:0000256" key="1">
    <source>
        <dbReference type="SAM" id="MobiDB-lite"/>
    </source>
</evidence>
<dbReference type="InterPro" id="IPR001810">
    <property type="entry name" value="F-box_dom"/>
</dbReference>
<reference evidence="3 4" key="1">
    <citation type="journal article" date="2015" name="Genome Biol. Evol.">
        <title>Comparative Genomics of a Bacterivorous Green Alga Reveals Evolutionary Causalities and Consequences of Phago-Mixotrophic Mode of Nutrition.</title>
        <authorList>
            <person name="Burns J.A."/>
            <person name="Paasch A."/>
            <person name="Narechania A."/>
            <person name="Kim E."/>
        </authorList>
    </citation>
    <scope>NUCLEOTIDE SEQUENCE [LARGE SCALE GENOMIC DNA]</scope>
    <source>
        <strain evidence="3 4">PLY_AMNH</strain>
    </source>
</reference>
<dbReference type="Pfam" id="PF12937">
    <property type="entry name" value="F-box-like"/>
    <property type="match status" value="1"/>
</dbReference>
<evidence type="ECO:0000313" key="3">
    <source>
        <dbReference type="EMBL" id="KAK3273594.1"/>
    </source>
</evidence>
<protein>
    <recommendedName>
        <fullName evidence="2">F-box domain-containing protein</fullName>
    </recommendedName>
</protein>
<accession>A0AAE0G8T0</accession>
<dbReference type="SUPFAM" id="SSF81383">
    <property type="entry name" value="F-box domain"/>
    <property type="match status" value="1"/>
</dbReference>
<gene>
    <name evidence="3" type="ORF">CYMTET_18172</name>
</gene>
<name>A0AAE0G8T0_9CHLO</name>
<sequence length="278" mass="30637">MAFRPSSRNARREQQDLSDSGSDNEEEVSCARLPAMSCPITQILPKARGVPVNEDEDGVSDDEPLEVLVGSRLLQTRDTLSSSAAVGKARPASAKGMKLNVWGGSLSSPKSSLSKGQVILRRPAVADQPVLKTWKSLTKVIWIHILECLDHQSVVNIAKTCRACNQLTLEPKVWRTLHARYFVGTSATNQDEAFAISSEHRDWKLSFKTRYRLGRKHDFDGASSMDWGDLHMQYRNTFHTGYGGKASSFPLPHLQLTAKPGRTLLTPLPNLAVACAAE</sequence>
<dbReference type="EMBL" id="LGRX02008387">
    <property type="protein sequence ID" value="KAK3273594.1"/>
    <property type="molecule type" value="Genomic_DNA"/>
</dbReference>
<dbReference type="Proteomes" id="UP001190700">
    <property type="component" value="Unassembled WGS sequence"/>
</dbReference>
<dbReference type="AlphaFoldDB" id="A0AAE0G8T0"/>
<keyword evidence="4" id="KW-1185">Reference proteome</keyword>
<dbReference type="Gene3D" id="1.20.1280.50">
    <property type="match status" value="1"/>
</dbReference>